<dbReference type="Pfam" id="PF12770">
    <property type="entry name" value="CHAT"/>
    <property type="match status" value="1"/>
</dbReference>
<evidence type="ECO:0000313" key="2">
    <source>
        <dbReference type="EMBL" id="KAF6750313.1"/>
    </source>
</evidence>
<accession>A0A8H6HNJ4</accession>
<gene>
    <name evidence="2" type="ORF">DFP72DRAFT_910745</name>
</gene>
<feature type="domain" description="CHAT" evidence="1">
    <location>
        <begin position="622"/>
        <end position="914"/>
    </location>
</feature>
<sequence>MVFLFSIVSRYWEASQRWLRFVISEYFDPLDNVDGYAIDMANRFKEIGDIADLHEAIAAMQEAVKLTPEGSEDLPLRLNNLGCTLMYRFEQTGDLLDIASAISVHQRAVQLAPDGDADLAPRLHNLGNSLLSRFERTGDYPDVAEALSTQRRAVDLTPRDHADLPHIANSLGISLMRHFEHTGDIGSVVESISILREAVQLMPNHHPEIRLFLNTLSISFLARHDSTSDVDDITESIAALQRAVALTPQNHTALPTLLSNLGNSFVCRYHHTHDYRDIAKAISAQKQALELTPRGHPDLTAFQINLGNSLCRWSSIDDSRDNVDASISTFKSAATCTSGRPYNRLYAATRWARLINLHDPMSNNVLPAFDAAIGLIALNAGLDETVQRRHTLLKAAAGLPLEAAATAVSLGRVDKAVEWLEQGRCLVWGQLNSLRTPLDDLRAHDSQLAQSIVEVSRRLERAGSSRPLSHQGMSLSQKISMEGEARTHLALSRKWDDLLKTARAIPGFESFLKPPSCSTLMQHLPEAGFVVVVNIDERRCDAIALAAGQDEPLHIPLPNFSIEKATRYRDTLRTQLRSHGLRDREGEWTTVSDVESSTERPIRRVRGREKGDDGIVGGVLQGLWIEVVKPILEVLCLPKMASTDQVPPRIWWCPTGPLSFLPIHAAGIYDKLGSEGILDYAVSSYTPSISALTERVKKVHPIDPDMSGLFLTSQPNAPGAPPIPGTTKEIRSIYHIAETEGRRAVKLEGNAVTVDDCLEYMERFSSIHLACHASQNAIHPLQSRFLFHDGTLDLATIIQRNLKNADLAYLSACQTSTGEEKLSDEAVHLAAGMLAAGYRSVVATMWSINDHHAPDIAGDFYQCLWGQRNFEGGRGFNRTHSSYALHYAVQKLRHRLTDNSEKSLLSWIPYVHFGL</sequence>
<dbReference type="EMBL" id="JACGCI010000057">
    <property type="protein sequence ID" value="KAF6750313.1"/>
    <property type="molecule type" value="Genomic_DNA"/>
</dbReference>
<dbReference type="OrthoDB" id="9991317at2759"/>
<dbReference type="Gene3D" id="1.25.40.10">
    <property type="entry name" value="Tetratricopeptide repeat domain"/>
    <property type="match status" value="2"/>
</dbReference>
<dbReference type="PANTHER" id="PTHR19959">
    <property type="entry name" value="KINESIN LIGHT CHAIN"/>
    <property type="match status" value="1"/>
</dbReference>
<evidence type="ECO:0000259" key="1">
    <source>
        <dbReference type="Pfam" id="PF12770"/>
    </source>
</evidence>
<dbReference type="AlphaFoldDB" id="A0A8H6HNJ4"/>
<proteinExistence type="predicted"/>
<keyword evidence="3" id="KW-1185">Reference proteome</keyword>
<organism evidence="2 3">
    <name type="scientific">Ephemerocybe angulata</name>
    <dbReference type="NCBI Taxonomy" id="980116"/>
    <lineage>
        <taxon>Eukaryota</taxon>
        <taxon>Fungi</taxon>
        <taxon>Dikarya</taxon>
        <taxon>Basidiomycota</taxon>
        <taxon>Agaricomycotina</taxon>
        <taxon>Agaricomycetes</taxon>
        <taxon>Agaricomycetidae</taxon>
        <taxon>Agaricales</taxon>
        <taxon>Agaricineae</taxon>
        <taxon>Psathyrellaceae</taxon>
        <taxon>Ephemerocybe</taxon>
    </lineage>
</organism>
<dbReference type="InterPro" id="IPR011990">
    <property type="entry name" value="TPR-like_helical_dom_sf"/>
</dbReference>
<protein>
    <submittedName>
        <fullName evidence="2">CHAT domain-containing protein</fullName>
    </submittedName>
</protein>
<dbReference type="PANTHER" id="PTHR19959:SF119">
    <property type="entry name" value="FUNGAL LIPASE-LIKE DOMAIN-CONTAINING PROTEIN"/>
    <property type="match status" value="1"/>
</dbReference>
<dbReference type="InterPro" id="IPR024983">
    <property type="entry name" value="CHAT_dom"/>
</dbReference>
<dbReference type="SUPFAM" id="SSF48452">
    <property type="entry name" value="TPR-like"/>
    <property type="match status" value="1"/>
</dbReference>
<dbReference type="Proteomes" id="UP000521943">
    <property type="component" value="Unassembled WGS sequence"/>
</dbReference>
<evidence type="ECO:0000313" key="3">
    <source>
        <dbReference type="Proteomes" id="UP000521943"/>
    </source>
</evidence>
<reference evidence="2 3" key="1">
    <citation type="submission" date="2020-07" db="EMBL/GenBank/DDBJ databases">
        <title>Comparative genomics of pyrophilous fungi reveals a link between fire events and developmental genes.</title>
        <authorList>
            <consortium name="DOE Joint Genome Institute"/>
            <person name="Steindorff A.S."/>
            <person name="Carver A."/>
            <person name="Calhoun S."/>
            <person name="Stillman K."/>
            <person name="Liu H."/>
            <person name="Lipzen A."/>
            <person name="Pangilinan J."/>
            <person name="Labutti K."/>
            <person name="Bruns T.D."/>
            <person name="Grigoriev I.V."/>
        </authorList>
    </citation>
    <scope>NUCLEOTIDE SEQUENCE [LARGE SCALE GENOMIC DNA]</scope>
    <source>
        <strain evidence="2 3">CBS 144469</strain>
    </source>
</reference>
<comment type="caution">
    <text evidence="2">The sequence shown here is derived from an EMBL/GenBank/DDBJ whole genome shotgun (WGS) entry which is preliminary data.</text>
</comment>
<name>A0A8H6HNJ4_9AGAR</name>